<gene>
    <name evidence="1" type="primary">evpA</name>
    <name evidence="1" type="ordered locus">ETAF_2199</name>
</gene>
<evidence type="ECO:0000313" key="1">
    <source>
        <dbReference type="EMBL" id="ADM42304.1"/>
    </source>
</evidence>
<dbReference type="PANTHER" id="PTHR35850">
    <property type="entry name" value="CYTOPLASMIC PROTEIN-RELATED"/>
    <property type="match status" value="1"/>
</dbReference>
<reference evidence="1 2" key="2">
    <citation type="journal article" date="2011" name="BMC Immunol.">
        <title>Comparison of static immersion and intravenous injection systems for exposure of zebrafish embryos to the natural pathogen Edwardsiella tarda.</title>
        <authorList>
            <person name="van Soest J.J."/>
            <person name="Stockhammer O.W."/>
            <person name="Ordas A."/>
            <person name="Bloemberg G.V."/>
            <person name="Spaink H.P."/>
            <person name="Meijer A.H."/>
        </authorList>
    </citation>
    <scope>NUCLEOTIDE SEQUENCE [LARGE SCALE GENOMIC DNA]</scope>
    <source>
        <strain evidence="1 2">FL6-60</strain>
    </source>
</reference>
<sequence>MANESKQHTLDRVRSPRVQITYDVEIGDAQEMKELPFVMGVLGDYSGQPATPLPKLKERKFVSIDRDNFNDVIKGVHPHLSFRTENTLSGDDSQLSVDLHFQSMADFTPERVAAQVEPLRKLMDIRSRLSDLKNKMYSNERLGEVLQGIIEDTEKLQSLGKETGFGEEKQP</sequence>
<accession>A0A0H3DWI7</accession>
<proteinExistence type="predicted"/>
<dbReference type="Pfam" id="PF05591">
    <property type="entry name" value="T6SS_VipA"/>
    <property type="match status" value="1"/>
</dbReference>
<dbReference type="PANTHER" id="PTHR35850:SF1">
    <property type="entry name" value="TYPE VI SECRETION SYSTEM SHEATH PROTEIN TSSB1"/>
    <property type="match status" value="1"/>
</dbReference>
<protein>
    <submittedName>
        <fullName evidence="1">Type VI secretion system protein EvpA</fullName>
    </submittedName>
</protein>
<evidence type="ECO:0000313" key="2">
    <source>
        <dbReference type="Proteomes" id="UP000002230"/>
    </source>
</evidence>
<dbReference type="PIRSF" id="PIRSF028301">
    <property type="entry name" value="UCP028301"/>
    <property type="match status" value="1"/>
</dbReference>
<dbReference type="EMBL" id="CP002154">
    <property type="protein sequence ID" value="ADM42304.1"/>
    <property type="molecule type" value="Genomic_DNA"/>
</dbReference>
<dbReference type="KEGG" id="etd:ETAF_2199"/>
<dbReference type="HOGENOM" id="CLU_111033_0_0_6"/>
<reference evidence="2" key="1">
    <citation type="submission" date="2010-08" db="EMBL/GenBank/DDBJ databases">
        <title>Genome comparisons of Edwardsiella bacteria analysed using deep sequencing technology.</title>
        <authorList>
            <person name="van Soest J.J."/>
            <person name="Henkel C.V."/>
            <person name="Jansen H.J."/>
            <person name="van den Hondel C.A.M.J.J."/>
            <person name="Bloemberg G.V."/>
            <person name="Meijer A.H."/>
            <person name="Spaink H.P."/>
        </authorList>
    </citation>
    <scope>NUCLEOTIDE SEQUENCE [LARGE SCALE GENOMIC DNA]</scope>
    <source>
        <strain evidence="2">FL6-60</strain>
    </source>
</reference>
<dbReference type="InterPro" id="IPR008312">
    <property type="entry name" value="T6SS_TssB1"/>
</dbReference>
<keyword evidence="2" id="KW-1185">Reference proteome</keyword>
<dbReference type="Proteomes" id="UP000002230">
    <property type="component" value="Chromosome"/>
</dbReference>
<dbReference type="PATRIC" id="fig|718251.5.peg.2280"/>
<dbReference type="SMR" id="A0A0H3DWI7"/>
<dbReference type="NCBIfam" id="TIGR03358">
    <property type="entry name" value="VI_chp_5"/>
    <property type="match status" value="1"/>
</dbReference>
<dbReference type="AlphaFoldDB" id="A0A0H3DWI7"/>
<name>A0A0H3DWI7_EDWTF</name>
<organism evidence="1 2">
    <name type="scientific">Edwardsiella tarda (strain FL6-60)</name>
    <dbReference type="NCBI Taxonomy" id="718251"/>
    <lineage>
        <taxon>Bacteria</taxon>
        <taxon>Pseudomonadati</taxon>
        <taxon>Pseudomonadota</taxon>
        <taxon>Gammaproteobacteria</taxon>
        <taxon>Enterobacterales</taxon>
        <taxon>Hafniaceae</taxon>
        <taxon>Edwardsiella</taxon>
    </lineage>
</organism>